<feature type="transmembrane region" description="Helical" evidence="1">
    <location>
        <begin position="246"/>
        <end position="264"/>
    </location>
</feature>
<dbReference type="EMBL" id="AOHS01000042">
    <property type="protein sequence ID" value="ELY28377.1"/>
    <property type="molecule type" value="Genomic_DNA"/>
</dbReference>
<comment type="caution">
    <text evidence="2">The sequence shown here is derived from an EMBL/GenBank/DDBJ whole genome shotgun (WGS) entry which is preliminary data.</text>
</comment>
<protein>
    <recommendedName>
        <fullName evidence="4">DUF389 family protein</fullName>
    </recommendedName>
</protein>
<feature type="transmembrane region" description="Helical" evidence="1">
    <location>
        <begin position="345"/>
        <end position="367"/>
    </location>
</feature>
<dbReference type="PANTHER" id="PTHR20992:SF9">
    <property type="entry name" value="AT15442P-RELATED"/>
    <property type="match status" value="1"/>
</dbReference>
<evidence type="ECO:0000313" key="2">
    <source>
        <dbReference type="EMBL" id="ELY28377.1"/>
    </source>
</evidence>
<evidence type="ECO:0000256" key="1">
    <source>
        <dbReference type="SAM" id="Phobius"/>
    </source>
</evidence>
<keyword evidence="1" id="KW-1133">Transmembrane helix</keyword>
<sequence length="459" mass="48073">MVLYSPEDSFFAADSHDPVTTDYATVCRTESMRLVQVFVPEGELDLVLETADAAGVDYAVSAETSHDEFEALVSIPVPPAGVEPLVAEFRDAGLADASYTVVTAAETVVSERTDDLQGRFTGTRISREELQAQAVDLAPAASTYYVLLIVSTIIATAGLLLDSAATIIGAMVVAPLMGPALAASVGVVVDDDDLAQRGVILQVVGLLAAVATAAILGWLLRGSVLLPPGFDITTVPQIQERITPNVLALFLALGSGIAGVISLIRDVGSVLVGVAIAVALIPPAATAGLGIAWGHPDVVVTAGTLVLVNLLSINLTALLLLWLSGYRPQRTGSVDRVYGRLRARVTVLVVAIAVLSLVLGGVTYGTYQTAAVEHDVQTELAAMSDDPAFGDLEFQDVSVQYELIDVYTGDQPAVTVLVERPPGETESPDFVEVVRERLESATGTQLEVATELVDTQRSG</sequence>
<accession>L9UUH7</accession>
<dbReference type="PANTHER" id="PTHR20992">
    <property type="entry name" value="AT15442P-RELATED"/>
    <property type="match status" value="1"/>
</dbReference>
<dbReference type="InterPro" id="IPR005240">
    <property type="entry name" value="DUF389"/>
</dbReference>
<evidence type="ECO:0000313" key="3">
    <source>
        <dbReference type="Proteomes" id="UP000011543"/>
    </source>
</evidence>
<dbReference type="AlphaFoldDB" id="L9UUH7"/>
<dbReference type="Proteomes" id="UP000011543">
    <property type="component" value="Unassembled WGS sequence"/>
</dbReference>
<feature type="transmembrane region" description="Helical" evidence="1">
    <location>
        <begin position="167"/>
        <end position="187"/>
    </location>
</feature>
<reference evidence="2 3" key="1">
    <citation type="journal article" date="2014" name="PLoS Genet.">
        <title>Phylogenetically driven sequencing of extremely halophilic archaea reveals strategies for static and dynamic osmo-response.</title>
        <authorList>
            <person name="Becker E.A."/>
            <person name="Seitzer P.M."/>
            <person name="Tritt A."/>
            <person name="Larsen D."/>
            <person name="Krusor M."/>
            <person name="Yao A.I."/>
            <person name="Wu D."/>
            <person name="Madern D."/>
            <person name="Eisen J.A."/>
            <person name="Darling A.E."/>
            <person name="Facciotti M.T."/>
        </authorList>
    </citation>
    <scope>NUCLEOTIDE SEQUENCE [LARGE SCALE GENOMIC DNA]</scope>
    <source>
        <strain evidence="3">ATCC 43099 / DSM 3394 / CCM 3739 / CIP 104546 / IAM 13178 / JCM 8861 / NBRC 102185 / NCIMB 2190 / MS3</strain>
    </source>
</reference>
<feature type="transmembrane region" description="Helical" evidence="1">
    <location>
        <begin position="199"/>
        <end position="220"/>
    </location>
</feature>
<dbReference type="NCBIfam" id="TIGR00341">
    <property type="entry name" value="TIGR00341 family protein"/>
    <property type="match status" value="1"/>
</dbReference>
<feature type="transmembrane region" description="Helical" evidence="1">
    <location>
        <begin position="143"/>
        <end position="161"/>
    </location>
</feature>
<organism evidence="2 3">
    <name type="scientific">Natrialba magadii (strain ATCC 43099 / DSM 3394 / CCM 3739 / CIP 104546 / IAM 13178 / JCM 8861 / NBRC 102185 / NCIMB 2190 / MS3)</name>
    <name type="common">Natronobacterium magadii</name>
    <dbReference type="NCBI Taxonomy" id="547559"/>
    <lineage>
        <taxon>Archaea</taxon>
        <taxon>Methanobacteriati</taxon>
        <taxon>Methanobacteriota</taxon>
        <taxon>Stenosarchaea group</taxon>
        <taxon>Halobacteria</taxon>
        <taxon>Halobacteriales</taxon>
        <taxon>Natrialbaceae</taxon>
        <taxon>Natrialba</taxon>
    </lineage>
</organism>
<feature type="transmembrane region" description="Helical" evidence="1">
    <location>
        <begin position="299"/>
        <end position="324"/>
    </location>
</feature>
<proteinExistence type="predicted"/>
<gene>
    <name evidence="2" type="ORF">C500_13487</name>
</gene>
<feature type="transmembrane region" description="Helical" evidence="1">
    <location>
        <begin position="271"/>
        <end position="293"/>
    </location>
</feature>
<dbReference type="PATRIC" id="fig|547559.17.peg.2668"/>
<keyword evidence="1" id="KW-0812">Transmembrane</keyword>
<evidence type="ECO:0008006" key="4">
    <source>
        <dbReference type="Google" id="ProtNLM"/>
    </source>
</evidence>
<dbReference type="Pfam" id="PF04087">
    <property type="entry name" value="DUF389"/>
    <property type="match status" value="1"/>
</dbReference>
<name>L9UUH7_NATMM</name>
<keyword evidence="1" id="KW-0472">Membrane</keyword>